<feature type="non-terminal residue" evidence="2">
    <location>
        <position position="70"/>
    </location>
</feature>
<organism evidence="2 3">
    <name type="scientific">Actinomadura adrarensis</name>
    <dbReference type="NCBI Taxonomy" id="1819600"/>
    <lineage>
        <taxon>Bacteria</taxon>
        <taxon>Bacillati</taxon>
        <taxon>Actinomycetota</taxon>
        <taxon>Actinomycetes</taxon>
        <taxon>Streptosporangiales</taxon>
        <taxon>Thermomonosporaceae</taxon>
        <taxon>Actinomadura</taxon>
    </lineage>
</organism>
<dbReference type="Proteomes" id="UP001597083">
    <property type="component" value="Unassembled WGS sequence"/>
</dbReference>
<reference evidence="3" key="1">
    <citation type="journal article" date="2019" name="Int. J. Syst. Evol. Microbiol.">
        <title>The Global Catalogue of Microorganisms (GCM) 10K type strain sequencing project: providing services to taxonomists for standard genome sequencing and annotation.</title>
        <authorList>
            <consortium name="The Broad Institute Genomics Platform"/>
            <consortium name="The Broad Institute Genome Sequencing Center for Infectious Disease"/>
            <person name="Wu L."/>
            <person name="Ma J."/>
        </authorList>
    </citation>
    <scope>NUCLEOTIDE SEQUENCE [LARGE SCALE GENOMIC DNA]</scope>
    <source>
        <strain evidence="3">JCM 31696</strain>
    </source>
</reference>
<protein>
    <recommendedName>
        <fullName evidence="4">DUF397 domain-containing protein</fullName>
    </recommendedName>
</protein>
<evidence type="ECO:0000313" key="2">
    <source>
        <dbReference type="EMBL" id="MFD0857236.1"/>
    </source>
</evidence>
<keyword evidence="3" id="KW-1185">Reference proteome</keyword>
<evidence type="ECO:0000313" key="3">
    <source>
        <dbReference type="Proteomes" id="UP001597083"/>
    </source>
</evidence>
<evidence type="ECO:0000256" key="1">
    <source>
        <dbReference type="SAM" id="MobiDB-lite"/>
    </source>
</evidence>
<feature type="region of interest" description="Disordered" evidence="1">
    <location>
        <begin position="1"/>
        <end position="27"/>
    </location>
</feature>
<gene>
    <name evidence="2" type="ORF">ACFQ07_33845</name>
</gene>
<sequence>MVAPGLPHRPVHPLHRRTALIDGGDGLNAVPNRKPARAFRGVREARADSSQRRSQRFFFLTFLMADGFSA</sequence>
<dbReference type="EMBL" id="JBHTIR010004390">
    <property type="protein sequence ID" value="MFD0857236.1"/>
    <property type="molecule type" value="Genomic_DNA"/>
</dbReference>
<comment type="caution">
    <text evidence="2">The sequence shown here is derived from an EMBL/GenBank/DDBJ whole genome shotgun (WGS) entry which is preliminary data.</text>
</comment>
<feature type="compositionally biased region" description="Basic residues" evidence="1">
    <location>
        <begin position="9"/>
        <end position="18"/>
    </location>
</feature>
<accession>A0ABW3CUV0</accession>
<name>A0ABW3CUV0_9ACTN</name>
<proteinExistence type="predicted"/>
<evidence type="ECO:0008006" key="4">
    <source>
        <dbReference type="Google" id="ProtNLM"/>
    </source>
</evidence>